<dbReference type="KEGG" id="nfa:PNF2_520"/>
<evidence type="ECO:0000256" key="1">
    <source>
        <dbReference type="SAM" id="SignalP"/>
    </source>
</evidence>
<proteinExistence type="predicted"/>
<dbReference type="RefSeq" id="WP_011212420.1">
    <property type="nucleotide sequence ID" value="NC_006363.1"/>
</dbReference>
<geneLocation type="plasmid" evidence="2 3">
    <name>pNF2</name>
</geneLocation>
<dbReference type="HOGENOM" id="CLU_1833094_0_0_11"/>
<dbReference type="GeneID" id="61136418"/>
<gene>
    <name evidence="2" type="ordered locus">PNF2_520</name>
</gene>
<evidence type="ECO:0000313" key="2">
    <source>
        <dbReference type="EMBL" id="BAD60738.1"/>
    </source>
</evidence>
<name>Q5YM53_NOCFA</name>
<sequence>MTSAIRKASITVVSTAAILLSGTTAAIAAPTTPTAPAVSQVVGEPLGATQEAAAETVAAPALANLRPEVTPVKRNWAADTAMFAGCLGGFGFVAAPIVAGFMFGGPGGAVAAAKAWIPRLGPVGGGILKWCMASVLGIRM</sequence>
<keyword evidence="3" id="KW-1185">Reference proteome</keyword>
<keyword evidence="2" id="KW-0614">Plasmid</keyword>
<protein>
    <submittedName>
        <fullName evidence="2">Uncharacterized protein</fullName>
    </submittedName>
</protein>
<feature type="signal peptide" evidence="1">
    <location>
        <begin position="1"/>
        <end position="28"/>
    </location>
</feature>
<keyword evidence="1" id="KW-0732">Signal</keyword>
<feature type="chain" id="PRO_5004264980" evidence="1">
    <location>
        <begin position="29"/>
        <end position="140"/>
    </location>
</feature>
<accession>Q5YM53</accession>
<dbReference type="OrthoDB" id="10001672at2"/>
<reference evidence="2 3" key="1">
    <citation type="journal article" date="2004" name="Proc. Natl. Acad. Sci. U.S.A.">
        <title>The complete genomic sequence of Nocardia farcinica IFM 10152.</title>
        <authorList>
            <person name="Ishikawa J."/>
            <person name="Yamashita A."/>
            <person name="Mikami Y."/>
            <person name="Hoshino Y."/>
            <person name="Kurita H."/>
            <person name="Hotta K."/>
            <person name="Shiba T."/>
            <person name="Hattori M."/>
        </authorList>
    </citation>
    <scope>NUCLEOTIDE SEQUENCE [LARGE SCALE GENOMIC DNA]</scope>
    <source>
        <strain evidence="2 3">IFM 10152</strain>
        <plasmid evidence="3">Plasmid pNF2</plasmid>
    </source>
</reference>
<dbReference type="Proteomes" id="UP000006820">
    <property type="component" value="Plasmid pNF2"/>
</dbReference>
<organism evidence="2 3">
    <name type="scientific">Nocardia farcinica (strain IFM 10152)</name>
    <dbReference type="NCBI Taxonomy" id="247156"/>
    <lineage>
        <taxon>Bacteria</taxon>
        <taxon>Bacillati</taxon>
        <taxon>Actinomycetota</taxon>
        <taxon>Actinomycetes</taxon>
        <taxon>Mycobacteriales</taxon>
        <taxon>Nocardiaceae</taxon>
        <taxon>Nocardia</taxon>
    </lineage>
</organism>
<dbReference type="EMBL" id="AP006620">
    <property type="protein sequence ID" value="BAD60738.1"/>
    <property type="molecule type" value="Genomic_DNA"/>
</dbReference>
<dbReference type="AlphaFoldDB" id="Q5YM53"/>
<evidence type="ECO:0000313" key="3">
    <source>
        <dbReference type="Proteomes" id="UP000006820"/>
    </source>
</evidence>